<evidence type="ECO:0000256" key="2">
    <source>
        <dbReference type="ARBA" id="ARBA00007613"/>
    </source>
</evidence>
<proteinExistence type="inferred from homology"/>
<dbReference type="GO" id="GO:0009279">
    <property type="term" value="C:cell outer membrane"/>
    <property type="evidence" value="ECO:0007669"/>
    <property type="project" value="UniProtKB-SubCell"/>
</dbReference>
<dbReference type="SUPFAM" id="SSF56954">
    <property type="entry name" value="Outer membrane efflux proteins (OEP)"/>
    <property type="match status" value="1"/>
</dbReference>
<evidence type="ECO:0000256" key="1">
    <source>
        <dbReference type="ARBA" id="ARBA00004442"/>
    </source>
</evidence>
<dbReference type="EMBL" id="DWUP01000160">
    <property type="protein sequence ID" value="HJD53423.1"/>
    <property type="molecule type" value="Genomic_DNA"/>
</dbReference>
<evidence type="ECO:0000256" key="4">
    <source>
        <dbReference type="ARBA" id="ARBA00022452"/>
    </source>
</evidence>
<dbReference type="Pfam" id="PF02321">
    <property type="entry name" value="OEP"/>
    <property type="match status" value="2"/>
</dbReference>
<evidence type="ECO:0000256" key="5">
    <source>
        <dbReference type="ARBA" id="ARBA00022692"/>
    </source>
</evidence>
<sequence>MKRFNLLLALICLAFSLDTDAQLLLSLDSCRALAMENNKDLKIADEKIKAAKFEKKAAFTKFFPAIAANGAYMYSQKELSLLNADQKLAIGNIGQKPAQAISNAMTQLVQQHPELMQYLAPLAGMDIAGPLNEVGDAIVEAFRTDTRNVFGAAITLTQPIFTGGKIIAYNKITKYAEQLAALQHDTSMRDVILSIDQAYWQVISLSYKRQLAEGYLNLLNKMNDDVERMIAEGVATQADGLSVKVKQNEAEMALTQVDDGLTLSRMVLCQLCGLDLDTDLQLVDEFKQGQVEATDKPEFDVDEAVANRPEIKSLQLAGDISRQQVNLARAEFLPTLAVTGGYMMTNPSLFNGFENRVRGMWSVGAVVSIPLCNWGGGIYKMKAAKSKALIAEYTLDDAREKIRLQIAQASFKVDESAKKLETAKKNLENADENLRYATIGFNEGVIPASNTLEAQAAWLKANSEYVDAQIEVKMNDLYLNKAIGTLIK</sequence>
<evidence type="ECO:0000256" key="8">
    <source>
        <dbReference type="SAM" id="SignalP"/>
    </source>
</evidence>
<keyword evidence="4" id="KW-1134">Transmembrane beta strand</keyword>
<organism evidence="9 10">
    <name type="scientific">Candidatus Avibacteroides avistercoris</name>
    <dbReference type="NCBI Taxonomy" id="2840690"/>
    <lineage>
        <taxon>Bacteria</taxon>
        <taxon>Pseudomonadati</taxon>
        <taxon>Bacteroidota</taxon>
        <taxon>Bacteroidia</taxon>
        <taxon>Bacteroidales</taxon>
        <taxon>Bacteroidaceae</taxon>
        <taxon>Bacteroidaceae incertae sedis</taxon>
        <taxon>Candidatus Avibacteroides</taxon>
    </lineage>
</organism>
<dbReference type="Proteomes" id="UP000787625">
    <property type="component" value="Unassembled WGS sequence"/>
</dbReference>
<feature type="chain" id="PRO_5039029339" evidence="8">
    <location>
        <begin position="22"/>
        <end position="488"/>
    </location>
</feature>
<dbReference type="PANTHER" id="PTHR30026">
    <property type="entry name" value="OUTER MEMBRANE PROTEIN TOLC"/>
    <property type="match status" value="1"/>
</dbReference>
<evidence type="ECO:0000313" key="9">
    <source>
        <dbReference type="EMBL" id="HJD53423.1"/>
    </source>
</evidence>
<keyword evidence="3" id="KW-0813">Transport</keyword>
<dbReference type="InterPro" id="IPR051906">
    <property type="entry name" value="TolC-like"/>
</dbReference>
<dbReference type="GO" id="GO:0015288">
    <property type="term" value="F:porin activity"/>
    <property type="evidence" value="ECO:0007669"/>
    <property type="project" value="TreeGrafter"/>
</dbReference>
<feature type="signal peptide" evidence="8">
    <location>
        <begin position="1"/>
        <end position="21"/>
    </location>
</feature>
<keyword evidence="5" id="KW-0812">Transmembrane</keyword>
<evidence type="ECO:0000256" key="7">
    <source>
        <dbReference type="ARBA" id="ARBA00023237"/>
    </source>
</evidence>
<keyword evidence="7" id="KW-0998">Cell outer membrane</keyword>
<dbReference type="AlphaFoldDB" id="A0A9D2ZUR1"/>
<reference evidence="9" key="1">
    <citation type="journal article" date="2021" name="PeerJ">
        <title>Extensive microbial diversity within the chicken gut microbiome revealed by metagenomics and culture.</title>
        <authorList>
            <person name="Gilroy R."/>
            <person name="Ravi A."/>
            <person name="Getino M."/>
            <person name="Pursley I."/>
            <person name="Horton D.L."/>
            <person name="Alikhan N.F."/>
            <person name="Baker D."/>
            <person name="Gharbi K."/>
            <person name="Hall N."/>
            <person name="Watson M."/>
            <person name="Adriaenssens E.M."/>
            <person name="Foster-Nyarko E."/>
            <person name="Jarju S."/>
            <person name="Secka A."/>
            <person name="Antonio M."/>
            <person name="Oren A."/>
            <person name="Chaudhuri R.R."/>
            <person name="La Ragione R."/>
            <person name="Hildebrand F."/>
            <person name="Pallen M.J."/>
        </authorList>
    </citation>
    <scope>NUCLEOTIDE SEQUENCE</scope>
    <source>
        <strain evidence="9">MalCec1-1739</strain>
    </source>
</reference>
<comment type="caution">
    <text evidence="9">The sequence shown here is derived from an EMBL/GenBank/DDBJ whole genome shotgun (WGS) entry which is preliminary data.</text>
</comment>
<comment type="similarity">
    <text evidence="2">Belongs to the outer membrane factor (OMF) (TC 1.B.17) family.</text>
</comment>
<dbReference type="GO" id="GO:1990281">
    <property type="term" value="C:efflux pump complex"/>
    <property type="evidence" value="ECO:0007669"/>
    <property type="project" value="TreeGrafter"/>
</dbReference>
<dbReference type="InterPro" id="IPR003423">
    <property type="entry name" value="OMP_efflux"/>
</dbReference>
<dbReference type="Gene3D" id="1.20.1600.10">
    <property type="entry name" value="Outer membrane efflux proteins (OEP)"/>
    <property type="match status" value="1"/>
</dbReference>
<name>A0A9D2ZUR1_9BACT</name>
<reference evidence="9" key="2">
    <citation type="submission" date="2021-04" db="EMBL/GenBank/DDBJ databases">
        <authorList>
            <person name="Gilroy R."/>
        </authorList>
    </citation>
    <scope>NUCLEOTIDE SEQUENCE</scope>
    <source>
        <strain evidence="9">MalCec1-1739</strain>
    </source>
</reference>
<dbReference type="GO" id="GO:0015562">
    <property type="term" value="F:efflux transmembrane transporter activity"/>
    <property type="evidence" value="ECO:0007669"/>
    <property type="project" value="InterPro"/>
</dbReference>
<evidence type="ECO:0000256" key="3">
    <source>
        <dbReference type="ARBA" id="ARBA00022448"/>
    </source>
</evidence>
<gene>
    <name evidence="9" type="ORF">IAA93_06840</name>
</gene>
<evidence type="ECO:0000256" key="6">
    <source>
        <dbReference type="ARBA" id="ARBA00023136"/>
    </source>
</evidence>
<evidence type="ECO:0000313" key="10">
    <source>
        <dbReference type="Proteomes" id="UP000787625"/>
    </source>
</evidence>
<dbReference type="PANTHER" id="PTHR30026:SF20">
    <property type="entry name" value="OUTER MEMBRANE PROTEIN TOLC"/>
    <property type="match status" value="1"/>
</dbReference>
<accession>A0A9D2ZUR1</accession>
<keyword evidence="8" id="KW-0732">Signal</keyword>
<protein>
    <submittedName>
        <fullName evidence="9">TolC family protein</fullName>
    </submittedName>
</protein>
<comment type="subcellular location">
    <subcellularLocation>
        <location evidence="1">Cell outer membrane</location>
    </subcellularLocation>
</comment>
<keyword evidence="6" id="KW-0472">Membrane</keyword>